<accession>A0A8S3TJG2</accession>
<organism evidence="1 2">
    <name type="scientific">Mytilus edulis</name>
    <name type="common">Blue mussel</name>
    <dbReference type="NCBI Taxonomy" id="6550"/>
    <lineage>
        <taxon>Eukaryota</taxon>
        <taxon>Metazoa</taxon>
        <taxon>Spiralia</taxon>
        <taxon>Lophotrochozoa</taxon>
        <taxon>Mollusca</taxon>
        <taxon>Bivalvia</taxon>
        <taxon>Autobranchia</taxon>
        <taxon>Pteriomorphia</taxon>
        <taxon>Mytilida</taxon>
        <taxon>Mytiloidea</taxon>
        <taxon>Mytilidae</taxon>
        <taxon>Mytilinae</taxon>
        <taxon>Mytilus</taxon>
    </lineage>
</organism>
<reference evidence="1" key="1">
    <citation type="submission" date="2021-03" db="EMBL/GenBank/DDBJ databases">
        <authorList>
            <person name="Bekaert M."/>
        </authorList>
    </citation>
    <scope>NUCLEOTIDE SEQUENCE</scope>
</reference>
<dbReference type="AlphaFoldDB" id="A0A8S3TJG2"/>
<name>A0A8S3TJG2_MYTED</name>
<sequence>MIGLVKAVLSLWSPISIGESGLCLFTKTRVLTTCQSIFSRNIKFLHEPPMITDEVRIFSVVFTMREAYQSILSRKYQVIYNERGIPVDPLTKNLVQSIPSSEIFLLNMCFGYYLLVIDYHWLMLRVLGLDTRYQYKREAKSWHQKLITPVTSPIEDSPADMRIHYNLDTSGRADDVKRKLSGSTDKQIVYEQYKKQKKELKGEPTGTYRSYSLGEPTGTYRSNLLGEPTGTYRSYSLGEPTGTYRSYLLGEPTGTYRSYSLGEPTGTYRSYLLGEPTGTYRSYSLGNLQVPTGVIHITGEFIRGTYRYLQELFIRGTYRYLQELFIRGTYRYLQELFIREPTGTYRSNLLGEPTGTYRSYSLGNLQVPTRNLLGTYREPTGTYRSYSLGEPTGTYRSNLLGEPTGTYRSYSLGEPTGTYRSYLLGNLQGNLQVPTGVIYWGAYRYLQELFIRGTYRYLQELFIRGTYRYLQELFIRGNLQVPTGGVPIPQFLGEPTGTYRSNLLGEPTGTYRSYSLGEPTGTYRSYLLGNRYLQELFPTGVIH</sequence>
<dbReference type="EMBL" id="CAJPWZ010002135">
    <property type="protein sequence ID" value="CAG2231256.1"/>
    <property type="molecule type" value="Genomic_DNA"/>
</dbReference>
<dbReference type="Proteomes" id="UP000683360">
    <property type="component" value="Unassembled WGS sequence"/>
</dbReference>
<evidence type="ECO:0000313" key="1">
    <source>
        <dbReference type="EMBL" id="CAG2231256.1"/>
    </source>
</evidence>
<proteinExistence type="predicted"/>
<dbReference type="OrthoDB" id="6131460at2759"/>
<evidence type="ECO:0000313" key="2">
    <source>
        <dbReference type="Proteomes" id="UP000683360"/>
    </source>
</evidence>
<comment type="caution">
    <text evidence="1">The sequence shown here is derived from an EMBL/GenBank/DDBJ whole genome shotgun (WGS) entry which is preliminary data.</text>
</comment>
<gene>
    <name evidence="1" type="ORF">MEDL_44056</name>
</gene>
<keyword evidence="2" id="KW-1185">Reference proteome</keyword>
<protein>
    <submittedName>
        <fullName evidence="1">Uncharacterized protein</fullName>
    </submittedName>
</protein>